<dbReference type="InterPro" id="IPR014001">
    <property type="entry name" value="Helicase_ATP-bd"/>
</dbReference>
<name>E4YE26_OIKDI</name>
<feature type="compositionally biased region" description="Basic and acidic residues" evidence="7">
    <location>
        <begin position="141"/>
        <end position="151"/>
    </location>
</feature>
<dbReference type="GO" id="GO:0016787">
    <property type="term" value="F:hydrolase activity"/>
    <property type="evidence" value="ECO:0007669"/>
    <property type="project" value="UniProtKB-KW"/>
</dbReference>
<dbReference type="Pfam" id="PF00270">
    <property type="entry name" value="DEAD"/>
    <property type="match status" value="1"/>
</dbReference>
<dbReference type="SUPFAM" id="SSF52540">
    <property type="entry name" value="P-loop containing nucleoside triphosphate hydrolases"/>
    <property type="match status" value="1"/>
</dbReference>
<protein>
    <recommendedName>
        <fullName evidence="1">RNA helicase</fullName>
        <ecNumber evidence="1">3.6.4.13</ecNumber>
    </recommendedName>
</protein>
<dbReference type="InterPro" id="IPR011545">
    <property type="entry name" value="DEAD/DEAH_box_helicase_dom"/>
</dbReference>
<keyword evidence="5" id="KW-0067">ATP-binding</keyword>
<organism evidence="10">
    <name type="scientific">Oikopleura dioica</name>
    <name type="common">Tunicate</name>
    <dbReference type="NCBI Taxonomy" id="34765"/>
    <lineage>
        <taxon>Eukaryota</taxon>
        <taxon>Metazoa</taxon>
        <taxon>Chordata</taxon>
        <taxon>Tunicata</taxon>
        <taxon>Appendicularia</taxon>
        <taxon>Copelata</taxon>
        <taxon>Oikopleuridae</taxon>
        <taxon>Oikopleura</taxon>
    </lineage>
</organism>
<dbReference type="PANTHER" id="PTHR47959">
    <property type="entry name" value="ATP-DEPENDENT RNA HELICASE RHLE-RELATED"/>
    <property type="match status" value="1"/>
</dbReference>
<feature type="short sequence motif" description="Q motif" evidence="6">
    <location>
        <begin position="345"/>
        <end position="373"/>
    </location>
</feature>
<evidence type="ECO:0000259" key="8">
    <source>
        <dbReference type="PROSITE" id="PS51192"/>
    </source>
</evidence>
<gene>
    <name evidence="10" type="ORF">GSOID_T00021723001</name>
</gene>
<dbReference type="EC" id="3.6.4.13" evidence="1"/>
<evidence type="ECO:0000259" key="9">
    <source>
        <dbReference type="PROSITE" id="PS51195"/>
    </source>
</evidence>
<evidence type="ECO:0000256" key="4">
    <source>
        <dbReference type="ARBA" id="ARBA00022806"/>
    </source>
</evidence>
<dbReference type="InterPro" id="IPR050079">
    <property type="entry name" value="DEAD_box_RNA_helicase"/>
</dbReference>
<feature type="region of interest" description="Disordered" evidence="7">
    <location>
        <begin position="1"/>
        <end position="89"/>
    </location>
</feature>
<evidence type="ECO:0000256" key="5">
    <source>
        <dbReference type="ARBA" id="ARBA00022840"/>
    </source>
</evidence>
<feature type="compositionally biased region" description="Acidic residues" evidence="7">
    <location>
        <begin position="191"/>
        <end position="201"/>
    </location>
</feature>
<dbReference type="Proteomes" id="UP000011014">
    <property type="component" value="Unassembled WGS sequence"/>
</dbReference>
<dbReference type="AlphaFoldDB" id="E4YE26"/>
<evidence type="ECO:0000256" key="1">
    <source>
        <dbReference type="ARBA" id="ARBA00012552"/>
    </source>
</evidence>
<dbReference type="PANTHER" id="PTHR47959:SF1">
    <property type="entry name" value="ATP-DEPENDENT RNA HELICASE DBPA"/>
    <property type="match status" value="1"/>
</dbReference>
<dbReference type="InterPro" id="IPR027417">
    <property type="entry name" value="P-loop_NTPase"/>
</dbReference>
<accession>E4YE26</accession>
<evidence type="ECO:0000256" key="7">
    <source>
        <dbReference type="SAM" id="MobiDB-lite"/>
    </source>
</evidence>
<evidence type="ECO:0000256" key="3">
    <source>
        <dbReference type="ARBA" id="ARBA00022801"/>
    </source>
</evidence>
<feature type="domain" description="Helicase ATP-binding" evidence="8">
    <location>
        <begin position="376"/>
        <end position="448"/>
    </location>
</feature>
<keyword evidence="2" id="KW-0547">Nucleotide-binding</keyword>
<feature type="region of interest" description="Disordered" evidence="7">
    <location>
        <begin position="141"/>
        <end position="273"/>
    </location>
</feature>
<dbReference type="PROSITE" id="PS51192">
    <property type="entry name" value="HELICASE_ATP_BIND_1"/>
    <property type="match status" value="1"/>
</dbReference>
<feature type="compositionally biased region" description="Basic and acidic residues" evidence="7">
    <location>
        <begin position="70"/>
        <end position="89"/>
    </location>
</feature>
<dbReference type="Gene3D" id="3.40.50.300">
    <property type="entry name" value="P-loop containing nucleotide triphosphate hydrolases"/>
    <property type="match status" value="1"/>
</dbReference>
<feature type="compositionally biased region" description="Acidic residues" evidence="7">
    <location>
        <begin position="223"/>
        <end position="238"/>
    </location>
</feature>
<dbReference type="InterPro" id="IPR014014">
    <property type="entry name" value="RNA_helicase_DEAD_Q_motif"/>
</dbReference>
<dbReference type="GO" id="GO:0003724">
    <property type="term" value="F:RNA helicase activity"/>
    <property type="evidence" value="ECO:0007669"/>
    <property type="project" value="UniProtKB-EC"/>
</dbReference>
<dbReference type="GO" id="GO:0003676">
    <property type="term" value="F:nucleic acid binding"/>
    <property type="evidence" value="ECO:0007669"/>
    <property type="project" value="InterPro"/>
</dbReference>
<feature type="compositionally biased region" description="Polar residues" evidence="7">
    <location>
        <begin position="1"/>
        <end position="25"/>
    </location>
</feature>
<dbReference type="PROSITE" id="PS51195">
    <property type="entry name" value="Q_MOTIF"/>
    <property type="match status" value="1"/>
</dbReference>
<feature type="compositionally biased region" description="Basic and acidic residues" evidence="7">
    <location>
        <begin position="26"/>
        <end position="51"/>
    </location>
</feature>
<dbReference type="GO" id="GO:0005524">
    <property type="term" value="F:ATP binding"/>
    <property type="evidence" value="ECO:0007669"/>
    <property type="project" value="UniProtKB-KW"/>
</dbReference>
<sequence>MSSTKTPTPSFTEAETKSGDNTTTFKKTDDSGSTSKFEKKDIDNSSKKESSSDSGSDDDNRTPAVPFGVKRPEKEEDVNDDKKRRGFRRDEYFQKKIAELREAKKRFILDLEYTYKHIEGLKAGEHVDPVYHEIYTEIKERKKKEREEAQKENVQVEEGDSADACKKTFGKSAEMKEAVKLTKKMTKTTDTTDESEFDENGNEVPKSSGKKKPEKPSVSGPGDENEDSDSSTEKDDETADKKPKKAFGQKSGEPKKGNKSFDATKDEGADEDDEVNKIRRRIEYHFDKNRLYSGHICHALEEDEVLHKNNDPGEHLNRIESLEFRITQAITDEIEVIPMEKYHIESYDEMNLHKKLKQNIDDYGWNRPLLVQRVVMRPIQECQDILINAQTGSGKSGAFLIPIINHILTHKSVIGIDPRALIMAPTRELAIQLAKECLKLCRKNIHLS</sequence>
<evidence type="ECO:0000313" key="10">
    <source>
        <dbReference type="EMBL" id="CBY33776.1"/>
    </source>
</evidence>
<evidence type="ECO:0000256" key="2">
    <source>
        <dbReference type="ARBA" id="ARBA00022741"/>
    </source>
</evidence>
<proteinExistence type="predicted"/>
<feature type="domain" description="DEAD-box RNA helicase Q" evidence="9">
    <location>
        <begin position="345"/>
        <end position="373"/>
    </location>
</feature>
<dbReference type="EMBL" id="FN654446">
    <property type="protein sequence ID" value="CBY33776.1"/>
    <property type="molecule type" value="Genomic_DNA"/>
</dbReference>
<dbReference type="GO" id="GO:0005829">
    <property type="term" value="C:cytosol"/>
    <property type="evidence" value="ECO:0007669"/>
    <property type="project" value="TreeGrafter"/>
</dbReference>
<keyword evidence="3" id="KW-0378">Hydrolase</keyword>
<keyword evidence="4" id="KW-0347">Helicase</keyword>
<reference evidence="10" key="1">
    <citation type="journal article" date="2010" name="Science">
        <title>Plasticity of animal genome architecture unmasked by rapid evolution of a pelagic tunicate.</title>
        <authorList>
            <person name="Denoeud F."/>
            <person name="Henriet S."/>
            <person name="Mungpakdee S."/>
            <person name="Aury J.M."/>
            <person name="Da Silva C."/>
            <person name="Brinkmann H."/>
            <person name="Mikhaleva J."/>
            <person name="Olsen L.C."/>
            <person name="Jubin C."/>
            <person name="Canestro C."/>
            <person name="Bouquet J.M."/>
            <person name="Danks G."/>
            <person name="Poulain J."/>
            <person name="Campsteijn C."/>
            <person name="Adamski M."/>
            <person name="Cross I."/>
            <person name="Yadetie F."/>
            <person name="Muffato M."/>
            <person name="Louis A."/>
            <person name="Butcher S."/>
            <person name="Tsagkogeorga G."/>
            <person name="Konrad A."/>
            <person name="Singh S."/>
            <person name="Jensen M.F."/>
            <person name="Cong E.H."/>
            <person name="Eikeseth-Otteraa H."/>
            <person name="Noel B."/>
            <person name="Anthouard V."/>
            <person name="Porcel B.M."/>
            <person name="Kachouri-Lafond R."/>
            <person name="Nishino A."/>
            <person name="Ugolini M."/>
            <person name="Chourrout P."/>
            <person name="Nishida H."/>
            <person name="Aasland R."/>
            <person name="Huzurbazar S."/>
            <person name="Westhof E."/>
            <person name="Delsuc F."/>
            <person name="Lehrach H."/>
            <person name="Reinhardt R."/>
            <person name="Weissenbach J."/>
            <person name="Roy S.W."/>
            <person name="Artiguenave F."/>
            <person name="Postlethwait J.H."/>
            <person name="Manak J.R."/>
            <person name="Thompson E.M."/>
            <person name="Jaillon O."/>
            <person name="Du Pasquier L."/>
            <person name="Boudinot P."/>
            <person name="Liberles D.A."/>
            <person name="Volff J.N."/>
            <person name="Philippe H."/>
            <person name="Lenhard B."/>
            <person name="Roest Crollius H."/>
            <person name="Wincker P."/>
            <person name="Chourrout D."/>
        </authorList>
    </citation>
    <scope>NUCLEOTIDE SEQUENCE [LARGE SCALE GENOMIC DNA]</scope>
</reference>
<evidence type="ECO:0000256" key="6">
    <source>
        <dbReference type="PROSITE-ProRule" id="PRU00552"/>
    </source>
</evidence>